<comment type="caution">
    <text evidence="1">The sequence shown here is derived from an EMBL/GenBank/DDBJ whole genome shotgun (WGS) entry which is preliminary data.</text>
</comment>
<accession>A0ABS8RXI2</accession>
<organism evidence="1 2">
    <name type="scientific">Datura stramonium</name>
    <name type="common">Jimsonweed</name>
    <name type="synonym">Common thornapple</name>
    <dbReference type="NCBI Taxonomy" id="4076"/>
    <lineage>
        <taxon>Eukaryota</taxon>
        <taxon>Viridiplantae</taxon>
        <taxon>Streptophyta</taxon>
        <taxon>Embryophyta</taxon>
        <taxon>Tracheophyta</taxon>
        <taxon>Spermatophyta</taxon>
        <taxon>Magnoliopsida</taxon>
        <taxon>eudicotyledons</taxon>
        <taxon>Gunneridae</taxon>
        <taxon>Pentapetalae</taxon>
        <taxon>asterids</taxon>
        <taxon>lamiids</taxon>
        <taxon>Solanales</taxon>
        <taxon>Solanaceae</taxon>
        <taxon>Solanoideae</taxon>
        <taxon>Datureae</taxon>
        <taxon>Datura</taxon>
    </lineage>
</organism>
<dbReference type="SUPFAM" id="SSF56317">
    <property type="entry name" value="Carbon-nitrogen hydrolase"/>
    <property type="match status" value="1"/>
</dbReference>
<dbReference type="Proteomes" id="UP000823775">
    <property type="component" value="Unassembled WGS sequence"/>
</dbReference>
<name>A0ABS8RXI2_DATST</name>
<dbReference type="GO" id="GO:0016787">
    <property type="term" value="F:hydrolase activity"/>
    <property type="evidence" value="ECO:0007669"/>
    <property type="project" value="UniProtKB-KW"/>
</dbReference>
<protein>
    <submittedName>
        <fullName evidence="1">Carbon-nitrogen hydrolase</fullName>
    </submittedName>
</protein>
<dbReference type="EMBL" id="JACEIK010000170">
    <property type="protein sequence ID" value="MCD7451476.1"/>
    <property type="molecule type" value="Genomic_DNA"/>
</dbReference>
<evidence type="ECO:0000313" key="2">
    <source>
        <dbReference type="Proteomes" id="UP000823775"/>
    </source>
</evidence>
<gene>
    <name evidence="1" type="primary">NIT2_1</name>
    <name evidence="1" type="ORF">HAX54_012145</name>
</gene>
<proteinExistence type="predicted"/>
<sequence>MLSEVASSFGVTIIGGSIPENDAGQLYGCVFGPNGELMAKHRKYICLTWVSHCQEKFNLRNQITFPQERSLQLLIQILDALE</sequence>
<reference evidence="1 2" key="1">
    <citation type="journal article" date="2021" name="BMC Genomics">
        <title>Datura genome reveals duplications of psychoactive alkaloid biosynthetic genes and high mutation rate following tissue culture.</title>
        <authorList>
            <person name="Rajewski A."/>
            <person name="Carter-House D."/>
            <person name="Stajich J."/>
            <person name="Litt A."/>
        </authorList>
    </citation>
    <scope>NUCLEOTIDE SEQUENCE [LARGE SCALE GENOMIC DNA]</scope>
    <source>
        <strain evidence="1">AR-01</strain>
    </source>
</reference>
<keyword evidence="1" id="KW-0378">Hydrolase</keyword>
<evidence type="ECO:0000313" key="1">
    <source>
        <dbReference type="EMBL" id="MCD7451476.1"/>
    </source>
</evidence>
<keyword evidence="2" id="KW-1185">Reference proteome</keyword>
<dbReference type="InterPro" id="IPR036526">
    <property type="entry name" value="C-N_Hydrolase_sf"/>
</dbReference>
<dbReference type="Gene3D" id="3.60.110.10">
    <property type="entry name" value="Carbon-nitrogen hydrolase"/>
    <property type="match status" value="1"/>
</dbReference>